<protein>
    <recommendedName>
        <fullName evidence="2">DUF4376 domain-containing protein</fullName>
    </recommendedName>
</protein>
<dbReference type="Proteomes" id="UP000046176">
    <property type="component" value="Unassembled WGS sequence"/>
</dbReference>
<evidence type="ECO:0000313" key="4">
    <source>
        <dbReference type="Proteomes" id="UP000046176"/>
    </source>
</evidence>
<feature type="region of interest" description="Disordered" evidence="1">
    <location>
        <begin position="67"/>
        <end position="86"/>
    </location>
</feature>
<dbReference type="InterPro" id="IPR025484">
    <property type="entry name" value="DUF4376"/>
</dbReference>
<accession>A0A0T7FB10</accession>
<sequence length="208" mass="22907">MKIFHYDPDTGILLGEGVADRDPLDNPHGLPNLPWLIPAFATTMVPPAHAETKHRVFRDGAWGYVPIDDPDEEPLPEPLPTTGEVDTERDRRITAGFIFEGVLYQSDKEARENIMGAHKAASDAMMLFGAQPGNLAWRQLLDPGGPEVFEWIASDNSRVPMDAQTVLRFGYAALSHKASHIFAASDLKSMDPIPSDFATNPVYWPAAT</sequence>
<gene>
    <name evidence="3" type="ORF">NGAL_HAMBI1145_09910</name>
</gene>
<dbReference type="Pfam" id="PF14301">
    <property type="entry name" value="DUF4376"/>
    <property type="match status" value="1"/>
</dbReference>
<dbReference type="EMBL" id="CCRH01000002">
    <property type="protein sequence ID" value="CDZ32220.1"/>
    <property type="molecule type" value="Genomic_DNA"/>
</dbReference>
<organism evidence="3 4">
    <name type="scientific">Neorhizobium galegae bv. officinalis</name>
    <dbReference type="NCBI Taxonomy" id="323656"/>
    <lineage>
        <taxon>Bacteria</taxon>
        <taxon>Pseudomonadati</taxon>
        <taxon>Pseudomonadota</taxon>
        <taxon>Alphaproteobacteria</taxon>
        <taxon>Hyphomicrobiales</taxon>
        <taxon>Rhizobiaceae</taxon>
        <taxon>Rhizobium/Agrobacterium group</taxon>
        <taxon>Neorhizobium</taxon>
    </lineage>
</organism>
<dbReference type="OrthoDB" id="7870359at2"/>
<dbReference type="RefSeq" id="WP_046665234.1">
    <property type="nucleotide sequence ID" value="NZ_CCRH01000002.1"/>
</dbReference>
<feature type="domain" description="DUF4376" evidence="2">
    <location>
        <begin position="84"/>
        <end position="189"/>
    </location>
</feature>
<evidence type="ECO:0000256" key="1">
    <source>
        <dbReference type="SAM" id="MobiDB-lite"/>
    </source>
</evidence>
<name>A0A0T7FB10_NEOGA</name>
<dbReference type="AlphaFoldDB" id="A0A0T7FB10"/>
<evidence type="ECO:0000259" key="2">
    <source>
        <dbReference type="Pfam" id="PF14301"/>
    </source>
</evidence>
<evidence type="ECO:0000313" key="3">
    <source>
        <dbReference type="EMBL" id="CDZ32220.1"/>
    </source>
</evidence>
<reference evidence="3 4" key="1">
    <citation type="submission" date="2014-08" db="EMBL/GenBank/DDBJ databases">
        <authorList>
            <person name="Chen Y.-H."/>
        </authorList>
    </citation>
    <scope>NUCLEOTIDE SEQUENCE [LARGE SCALE GENOMIC DNA]</scope>
</reference>
<proteinExistence type="predicted"/>